<dbReference type="PIRSF" id="PIRSF000196">
    <property type="entry name" value="Pro_dehydrog"/>
    <property type="match status" value="1"/>
</dbReference>
<proteinExistence type="predicted"/>
<dbReference type="InterPro" id="IPR029041">
    <property type="entry name" value="FAD-linked_oxidoreductase-like"/>
</dbReference>
<dbReference type="GO" id="GO:0004657">
    <property type="term" value="F:proline dehydrogenase activity"/>
    <property type="evidence" value="ECO:0007669"/>
    <property type="project" value="UniProtKB-EC"/>
</dbReference>
<evidence type="ECO:0000313" key="13">
    <source>
        <dbReference type="EMBL" id="QBI20976.1"/>
    </source>
</evidence>
<dbReference type="KEGG" id="erz:ER308_16270"/>
<dbReference type="Pfam" id="PF01619">
    <property type="entry name" value="Pro_dh"/>
    <property type="match status" value="1"/>
</dbReference>
<keyword evidence="3" id="KW-0285">Flavoprotein</keyword>
<feature type="binding site" evidence="10">
    <location>
        <begin position="184"/>
        <end position="186"/>
    </location>
    <ligand>
        <name>FAD</name>
        <dbReference type="ChEBI" id="CHEBI:57692"/>
    </ligand>
</feature>
<keyword evidence="4 10" id="KW-0547">Nucleotide-binding</keyword>
<keyword evidence="5 10" id="KW-0274">FAD</keyword>
<dbReference type="OrthoDB" id="9773461at2"/>
<evidence type="ECO:0000259" key="12">
    <source>
        <dbReference type="Pfam" id="PF01619"/>
    </source>
</evidence>
<evidence type="ECO:0000256" key="9">
    <source>
        <dbReference type="PIRSR" id="PIRSR000196-1"/>
    </source>
</evidence>
<accession>A0A411YIR7</accession>
<dbReference type="InterPro" id="IPR008219">
    <property type="entry name" value="PRODH_bac_arc"/>
</dbReference>
<dbReference type="EC" id="1.5.5.2" evidence="2"/>
<feature type="binding site" evidence="9">
    <location>
        <position position="285"/>
    </location>
    <ligand>
        <name>substrate</name>
    </ligand>
</feature>
<comment type="pathway">
    <text evidence="1">Amino-acid degradation; L-proline degradation into L-glutamate; L-glutamate from L-proline: step 1/2.</text>
</comment>
<evidence type="ECO:0000256" key="1">
    <source>
        <dbReference type="ARBA" id="ARBA00004739"/>
    </source>
</evidence>
<dbReference type="AlphaFoldDB" id="A0A411YIR7"/>
<dbReference type="PANTHER" id="PTHR13914:SF0">
    <property type="entry name" value="PROLINE DEHYDROGENASE 1, MITOCHONDRIAL"/>
    <property type="match status" value="1"/>
</dbReference>
<protein>
    <recommendedName>
        <fullName evidence="2">proline dehydrogenase</fullName>
        <ecNumber evidence="2">1.5.5.2</ecNumber>
    </recommendedName>
</protein>
<dbReference type="Gene3D" id="3.20.20.220">
    <property type="match status" value="1"/>
</dbReference>
<reference evidence="13 14" key="1">
    <citation type="submission" date="2019-01" db="EMBL/GenBank/DDBJ databases">
        <title>Egibacter rhizosphaerae EGI 80759T.</title>
        <authorList>
            <person name="Chen D.-D."/>
            <person name="Tian Y."/>
            <person name="Jiao J.-Y."/>
            <person name="Zhang X.-T."/>
            <person name="Zhang Y.-G."/>
            <person name="Zhang Y."/>
            <person name="Xiao M."/>
            <person name="Shu W.-S."/>
            <person name="Li W.-J."/>
        </authorList>
    </citation>
    <scope>NUCLEOTIDE SEQUENCE [LARGE SCALE GENOMIC DNA]</scope>
    <source>
        <strain evidence="13 14">EGI 80759</strain>
    </source>
</reference>
<evidence type="ECO:0000313" key="14">
    <source>
        <dbReference type="Proteomes" id="UP000291469"/>
    </source>
</evidence>
<evidence type="ECO:0000256" key="5">
    <source>
        <dbReference type="ARBA" id="ARBA00022827"/>
    </source>
</evidence>
<feature type="region of interest" description="Disordered" evidence="11">
    <location>
        <begin position="309"/>
        <end position="344"/>
    </location>
</feature>
<evidence type="ECO:0000256" key="2">
    <source>
        <dbReference type="ARBA" id="ARBA00012695"/>
    </source>
</evidence>
<evidence type="ECO:0000256" key="4">
    <source>
        <dbReference type="ARBA" id="ARBA00022741"/>
    </source>
</evidence>
<gene>
    <name evidence="13" type="ORF">ER308_16270</name>
</gene>
<evidence type="ECO:0000256" key="10">
    <source>
        <dbReference type="PIRSR" id="PIRSR000196-2"/>
    </source>
</evidence>
<feature type="binding site" evidence="10">
    <location>
        <position position="131"/>
    </location>
    <ligand>
        <name>FAD</name>
        <dbReference type="ChEBI" id="CHEBI:57692"/>
    </ligand>
</feature>
<keyword evidence="6" id="KW-0560">Oxidoreductase</keyword>
<comment type="catalytic activity">
    <reaction evidence="8">
        <text>L-proline + a quinone = (S)-1-pyrroline-5-carboxylate + a quinol + H(+)</text>
        <dbReference type="Rhea" id="RHEA:23784"/>
        <dbReference type="ChEBI" id="CHEBI:15378"/>
        <dbReference type="ChEBI" id="CHEBI:17388"/>
        <dbReference type="ChEBI" id="CHEBI:24646"/>
        <dbReference type="ChEBI" id="CHEBI:60039"/>
        <dbReference type="ChEBI" id="CHEBI:132124"/>
        <dbReference type="EC" id="1.5.5.2"/>
    </reaction>
</comment>
<dbReference type="EMBL" id="CP036402">
    <property type="protein sequence ID" value="QBI20976.1"/>
    <property type="molecule type" value="Genomic_DNA"/>
</dbReference>
<evidence type="ECO:0000256" key="8">
    <source>
        <dbReference type="ARBA" id="ARBA00048779"/>
    </source>
</evidence>
<evidence type="ECO:0000256" key="6">
    <source>
        <dbReference type="ARBA" id="ARBA00023002"/>
    </source>
</evidence>
<dbReference type="InterPro" id="IPR015659">
    <property type="entry name" value="Proline_oxidase"/>
</dbReference>
<sequence>MVSTVLAKASESRRLERLVARSRPARAVAMRFVAGERLEDGLDAASALAERGRSTSLDFVGERVVTEEDAREAAAMYHRALDGIDARGLPAGISVKPTQLGLLAWPARCAELVDGIATRAGEVGAHVTLDMEDSGTTEATVQLVEACHRAGHHHVGCALQTYLRRTEADVVRLEGIGASLRLCKGAYAEPAHLAYQSRRETDASYRRCATRLLAHGTYPRFATHDDALITHVLDEAARLGRSADSFEFQMLYGVRAELQARLVDEGFRVCVYVPFGQRWYAYFMRRLAERPANVLFLARALRGQVSRRADRGARTVPSLPVDARSGPRPPETVPDPAGTEEVDR</sequence>
<dbReference type="GO" id="GO:0000166">
    <property type="term" value="F:nucleotide binding"/>
    <property type="evidence" value="ECO:0007669"/>
    <property type="project" value="UniProtKB-KW"/>
</dbReference>
<dbReference type="PANTHER" id="PTHR13914">
    <property type="entry name" value="PROLINE OXIDASE"/>
    <property type="match status" value="1"/>
</dbReference>
<evidence type="ECO:0000256" key="3">
    <source>
        <dbReference type="ARBA" id="ARBA00022630"/>
    </source>
</evidence>
<dbReference type="SUPFAM" id="SSF51730">
    <property type="entry name" value="FAD-linked oxidoreductase"/>
    <property type="match status" value="1"/>
</dbReference>
<evidence type="ECO:0000256" key="11">
    <source>
        <dbReference type="SAM" id="MobiDB-lite"/>
    </source>
</evidence>
<name>A0A411YIR7_9ACTN</name>
<feature type="binding site" evidence="10">
    <location>
        <position position="160"/>
    </location>
    <ligand>
        <name>FAD</name>
        <dbReference type="ChEBI" id="CHEBI:57692"/>
    </ligand>
</feature>
<dbReference type="Proteomes" id="UP000291469">
    <property type="component" value="Chromosome"/>
</dbReference>
<feature type="binding site" evidence="9">
    <location>
        <position position="286"/>
    </location>
    <ligand>
        <name>substrate</name>
    </ligand>
</feature>
<keyword evidence="7" id="KW-0642">Proline metabolism</keyword>
<evidence type="ECO:0000256" key="7">
    <source>
        <dbReference type="ARBA" id="ARBA00023062"/>
    </source>
</evidence>
<keyword evidence="14" id="KW-1185">Reference proteome</keyword>
<dbReference type="RefSeq" id="WP_131155969.1">
    <property type="nucleotide sequence ID" value="NZ_CP036402.1"/>
</dbReference>
<organism evidence="13 14">
    <name type="scientific">Egibacter rhizosphaerae</name>
    <dbReference type="NCBI Taxonomy" id="1670831"/>
    <lineage>
        <taxon>Bacteria</taxon>
        <taxon>Bacillati</taxon>
        <taxon>Actinomycetota</taxon>
        <taxon>Nitriliruptoria</taxon>
        <taxon>Egibacterales</taxon>
        <taxon>Egibacteraceae</taxon>
        <taxon>Egibacter</taxon>
    </lineage>
</organism>
<feature type="binding site" evidence="10">
    <location>
        <begin position="223"/>
        <end position="224"/>
    </location>
    <ligand>
        <name>FAD</name>
        <dbReference type="ChEBI" id="CHEBI:57692"/>
    </ligand>
</feature>
<feature type="binding site" evidence="9">
    <location>
        <position position="96"/>
    </location>
    <ligand>
        <name>substrate</name>
    </ligand>
</feature>
<dbReference type="InterPro" id="IPR002872">
    <property type="entry name" value="Proline_DH_dom"/>
</dbReference>
<dbReference type="GO" id="GO:0010133">
    <property type="term" value="P:L-proline catabolic process to L-glutamate"/>
    <property type="evidence" value="ECO:0007669"/>
    <property type="project" value="UniProtKB-UniPathway"/>
</dbReference>
<feature type="domain" description="Proline dehydrogenase" evidence="12">
    <location>
        <begin position="44"/>
        <end position="298"/>
    </location>
</feature>
<comment type="cofactor">
    <cofactor evidence="10">
        <name>FAD</name>
        <dbReference type="ChEBI" id="CHEBI:57692"/>
    </cofactor>
    <text evidence="10">Binds 1 FAD per subunit.</text>
</comment>
<dbReference type="UniPathway" id="UPA00261">
    <property type="reaction ID" value="UER00373"/>
</dbReference>